<feature type="active site" evidence="11">
    <location>
        <position position="119"/>
    </location>
</feature>
<evidence type="ECO:0000256" key="13">
    <source>
        <dbReference type="RuleBase" id="RU000498"/>
    </source>
</evidence>
<dbReference type="InterPro" id="IPR010582">
    <property type="entry name" value="Catalase_immune_responsive"/>
</dbReference>
<feature type="active site" evidence="11">
    <location>
        <position position="192"/>
    </location>
</feature>
<name>A0A1W0X3V9_HYPEX</name>
<dbReference type="PROSITE" id="PS00437">
    <property type="entry name" value="CATALASE_1"/>
    <property type="match status" value="1"/>
</dbReference>
<dbReference type="InterPro" id="IPR024712">
    <property type="entry name" value="Catalase_clade2"/>
</dbReference>
<comment type="function">
    <text evidence="10">Occurs in almost all aerobically respiring organisms and serves to protect cells from the toxic effects of hydrogen peroxide.</text>
</comment>
<dbReference type="PROSITE" id="PS51402">
    <property type="entry name" value="CATALASE_3"/>
    <property type="match status" value="1"/>
</dbReference>
<comment type="catalytic activity">
    <reaction evidence="10 13">
        <text>2 H2O2 = O2 + 2 H2O</text>
        <dbReference type="Rhea" id="RHEA:20309"/>
        <dbReference type="ChEBI" id="CHEBI:15377"/>
        <dbReference type="ChEBI" id="CHEBI:15379"/>
        <dbReference type="ChEBI" id="CHEBI:16240"/>
        <dbReference type="EC" id="1.11.1.6"/>
    </reaction>
</comment>
<dbReference type="InterPro" id="IPR002226">
    <property type="entry name" value="Catalase_haem_BS"/>
</dbReference>
<evidence type="ECO:0000313" key="18">
    <source>
        <dbReference type="Proteomes" id="UP000192578"/>
    </source>
</evidence>
<dbReference type="Proteomes" id="UP000192578">
    <property type="component" value="Unassembled WGS sequence"/>
</dbReference>
<dbReference type="PANTHER" id="PTHR42821:SF1">
    <property type="entry name" value="CATALASE-B"/>
    <property type="match status" value="1"/>
</dbReference>
<gene>
    <name evidence="17" type="ORF">BV898_04023</name>
</gene>
<dbReference type="SUPFAM" id="SSF56634">
    <property type="entry name" value="Heme-dependent catalase-like"/>
    <property type="match status" value="1"/>
</dbReference>
<dbReference type="GO" id="GO:0046872">
    <property type="term" value="F:metal ion binding"/>
    <property type="evidence" value="ECO:0007669"/>
    <property type="project" value="UniProtKB-KW"/>
</dbReference>
<dbReference type="Gene3D" id="2.40.180.10">
    <property type="entry name" value="Catalase core domain"/>
    <property type="match status" value="1"/>
</dbReference>
<dbReference type="InterPro" id="IPR011614">
    <property type="entry name" value="Catalase_core"/>
</dbReference>
<keyword evidence="18" id="KW-1185">Reference proteome</keyword>
<dbReference type="SMART" id="SM01060">
    <property type="entry name" value="Catalase"/>
    <property type="match status" value="1"/>
</dbReference>
<keyword evidence="4 10" id="KW-0575">Peroxidase</keyword>
<sequence>MTRLLPALLALVCITTIHAQHNNFDGSNNIADRNSQAPPQCIPSNLDGTCDNPKVSSMEFYRARTTDGDLLTTNQGVKIADNQNSLHAGERGPTLLEDFIFREKITHFDHERIPERAVHARGAAAHGYFQVYQSLANITKANFLQDPSKITPVFVRFSTVGGARGSADTVRDVRGFATKFYTEEGNFDLVGNNMPIFFIQDAIKFPDFVHSVKPEPHNEMPQASSAHDNLYDFVTQQTETTHMMMWLMSDRAIPRSYSTMEGFGIHTFRLINAQGRSRFVKFHWKPKLGVHSLVWDENQKLAGKNSDFHRQQMWESIEAGNYLEWELGLQIVEEGDELKYGFDILDPTKLIPEELVPVQIVGRMVLNRNPDNYFAETEQVAFLVSNIVPGIDFSNDPLMQGRLFSYLDTQLLRLGGPNFHELPINRPICPFKTNNQRDGIHRQTVNVGKTNYDINTINKGLPRQATPAQGGFTSYTEHISANKIRGRSSSFSDHFSQATLFWNSMSPVEKSHIVSAFSFELSKVALIFRQRMLQQLQRVDGTLAQQVADNLGLQLGPRPAAPTGPPPQITVSPSLSQMNTKKDSIVSRQVAILAADGIDGQAIADLKAAIQAAGGSAKVIAPRMGTLRVSAGQPVEVDGILVANPSILFDAVFIPGGADGVKRLQENGDAVHYALEAYIHFKPIAAAAEGVQFLSHIGLISKSRTAALPEGLFTADTVTDEFKQTFVQAVAQHRFFNRERTAKIPA</sequence>
<dbReference type="InterPro" id="IPR018028">
    <property type="entry name" value="Catalase"/>
</dbReference>
<dbReference type="SMR" id="A0A1W0X3V9"/>
<dbReference type="PIRSF" id="PIRSF038927">
    <property type="entry name" value="Catalase_clade2"/>
    <property type="match status" value="1"/>
</dbReference>
<evidence type="ECO:0000256" key="1">
    <source>
        <dbReference type="ARBA" id="ARBA00001971"/>
    </source>
</evidence>
<dbReference type="InterPro" id="IPR020835">
    <property type="entry name" value="Catalase_sf"/>
</dbReference>
<comment type="caution">
    <text evidence="17">The sequence shown here is derived from an EMBL/GenBank/DDBJ whole genome shotgun (WGS) entry which is preliminary data.</text>
</comment>
<evidence type="ECO:0000256" key="8">
    <source>
        <dbReference type="ARBA" id="ARBA00023004"/>
    </source>
</evidence>
<feature type="signal peptide" evidence="15">
    <location>
        <begin position="1"/>
        <end position="19"/>
    </location>
</feature>
<dbReference type="GO" id="GO:0042744">
    <property type="term" value="P:hydrogen peroxide catabolic process"/>
    <property type="evidence" value="ECO:0007669"/>
    <property type="project" value="UniProtKB-UniRule"/>
</dbReference>
<keyword evidence="8 10" id="KW-0408">Iron</keyword>
<dbReference type="Gene3D" id="1.20.1370.20">
    <property type="match status" value="1"/>
</dbReference>
<dbReference type="CDD" id="cd03132">
    <property type="entry name" value="GATase1_catalase"/>
    <property type="match status" value="1"/>
</dbReference>
<dbReference type="GO" id="GO:0004096">
    <property type="term" value="F:catalase activity"/>
    <property type="evidence" value="ECO:0007669"/>
    <property type="project" value="UniProtKB-UniRule"/>
</dbReference>
<dbReference type="InterPro" id="IPR029062">
    <property type="entry name" value="Class_I_gatase-like"/>
</dbReference>
<evidence type="ECO:0000256" key="7">
    <source>
        <dbReference type="ARBA" id="ARBA00023002"/>
    </source>
</evidence>
<evidence type="ECO:0000256" key="9">
    <source>
        <dbReference type="ARBA" id="ARBA00023324"/>
    </source>
</evidence>
<dbReference type="FunFam" id="2.40.180.10:FF:000003">
    <property type="entry name" value="Catalase"/>
    <property type="match status" value="1"/>
</dbReference>
<evidence type="ECO:0000256" key="3">
    <source>
        <dbReference type="ARBA" id="ARBA00012314"/>
    </source>
</evidence>
<dbReference type="Pfam" id="PF06628">
    <property type="entry name" value="Catalase-rel"/>
    <property type="match status" value="1"/>
</dbReference>
<feature type="domain" description="Catalase core" evidence="16">
    <location>
        <begin position="72"/>
        <end position="461"/>
    </location>
</feature>
<comment type="cofactor">
    <cofactor evidence="1 10 12">
        <name>heme</name>
        <dbReference type="ChEBI" id="CHEBI:30413"/>
    </cofactor>
</comment>
<keyword evidence="5 10" id="KW-0349">Heme</keyword>
<dbReference type="SUPFAM" id="SSF52317">
    <property type="entry name" value="Class I glutamine amidotransferase-like"/>
    <property type="match status" value="1"/>
</dbReference>
<feature type="binding site" description="axial binding residue" evidence="12">
    <location>
        <position position="406"/>
    </location>
    <ligand>
        <name>heme</name>
        <dbReference type="ChEBI" id="CHEBI:30413"/>
    </ligand>
    <ligandPart>
        <name>Fe</name>
        <dbReference type="ChEBI" id="CHEBI:18248"/>
    </ligandPart>
</feature>
<evidence type="ECO:0000259" key="16">
    <source>
        <dbReference type="SMART" id="SM01060"/>
    </source>
</evidence>
<dbReference type="Gene3D" id="3.40.50.880">
    <property type="match status" value="1"/>
</dbReference>
<dbReference type="Pfam" id="PF00199">
    <property type="entry name" value="Catalase"/>
    <property type="match status" value="1"/>
</dbReference>
<evidence type="ECO:0000256" key="12">
    <source>
        <dbReference type="PIRSR" id="PIRSR038927-2"/>
    </source>
</evidence>
<organism evidence="17 18">
    <name type="scientific">Hypsibius exemplaris</name>
    <name type="common">Freshwater tardigrade</name>
    <dbReference type="NCBI Taxonomy" id="2072580"/>
    <lineage>
        <taxon>Eukaryota</taxon>
        <taxon>Metazoa</taxon>
        <taxon>Ecdysozoa</taxon>
        <taxon>Tardigrada</taxon>
        <taxon>Eutardigrada</taxon>
        <taxon>Parachela</taxon>
        <taxon>Hypsibioidea</taxon>
        <taxon>Hypsibiidae</taxon>
        <taxon>Hypsibius</taxon>
    </lineage>
</organism>
<evidence type="ECO:0000256" key="6">
    <source>
        <dbReference type="ARBA" id="ARBA00022723"/>
    </source>
</evidence>
<keyword evidence="7 10" id="KW-0560">Oxidoreductase</keyword>
<evidence type="ECO:0000256" key="10">
    <source>
        <dbReference type="PIRNR" id="PIRNR038927"/>
    </source>
</evidence>
<dbReference type="GO" id="GO:0006979">
    <property type="term" value="P:response to oxidative stress"/>
    <property type="evidence" value="ECO:0007669"/>
    <property type="project" value="InterPro"/>
</dbReference>
<proteinExistence type="inferred from homology"/>
<dbReference type="PANTHER" id="PTHR42821">
    <property type="entry name" value="CATALASE"/>
    <property type="match status" value="1"/>
</dbReference>
<dbReference type="InterPro" id="IPR024708">
    <property type="entry name" value="Catalase_AS"/>
</dbReference>
<dbReference type="PROSITE" id="PS00438">
    <property type="entry name" value="CATALASE_2"/>
    <property type="match status" value="1"/>
</dbReference>
<dbReference type="EMBL" id="MTYJ01000019">
    <property type="protein sequence ID" value="OQV22176.1"/>
    <property type="molecule type" value="Genomic_DNA"/>
</dbReference>
<dbReference type="PRINTS" id="PR00067">
    <property type="entry name" value="CATALASE"/>
</dbReference>
<keyword evidence="9 10" id="KW-0376">Hydrogen peroxide</keyword>
<dbReference type="InterPro" id="IPR041399">
    <property type="entry name" value="Catalase_large_C"/>
</dbReference>
<keyword evidence="15" id="KW-0732">Signal</keyword>
<dbReference type="GO" id="GO:0005829">
    <property type="term" value="C:cytosol"/>
    <property type="evidence" value="ECO:0007669"/>
    <property type="project" value="TreeGrafter"/>
</dbReference>
<evidence type="ECO:0000256" key="4">
    <source>
        <dbReference type="ARBA" id="ARBA00022559"/>
    </source>
</evidence>
<dbReference type="AlphaFoldDB" id="A0A1W0X3V9"/>
<evidence type="ECO:0000256" key="15">
    <source>
        <dbReference type="SAM" id="SignalP"/>
    </source>
</evidence>
<accession>A0A1W0X3V9</accession>
<evidence type="ECO:0000256" key="2">
    <source>
        <dbReference type="ARBA" id="ARBA00005329"/>
    </source>
</evidence>
<reference evidence="18" key="1">
    <citation type="submission" date="2017-01" db="EMBL/GenBank/DDBJ databases">
        <title>Comparative genomics of anhydrobiosis in the tardigrade Hypsibius dujardini.</title>
        <authorList>
            <person name="Yoshida Y."/>
            <person name="Koutsovoulos G."/>
            <person name="Laetsch D."/>
            <person name="Stevens L."/>
            <person name="Kumar S."/>
            <person name="Horikawa D."/>
            <person name="Ishino K."/>
            <person name="Komine S."/>
            <person name="Tomita M."/>
            <person name="Blaxter M."/>
            <person name="Arakawa K."/>
        </authorList>
    </citation>
    <scope>NUCLEOTIDE SEQUENCE [LARGE SCALE GENOMIC DNA]</scope>
    <source>
        <strain evidence="18">Z151</strain>
    </source>
</reference>
<comment type="similarity">
    <text evidence="2 10 13">Belongs to the catalase family.</text>
</comment>
<evidence type="ECO:0000313" key="17">
    <source>
        <dbReference type="EMBL" id="OQV22176.1"/>
    </source>
</evidence>
<dbReference type="EC" id="1.11.1.6" evidence="3 10"/>
<keyword evidence="6 10" id="KW-0479">Metal-binding</keyword>
<protein>
    <recommendedName>
        <fullName evidence="3 10">Catalase</fullName>
        <ecNumber evidence="3 10">1.11.1.6</ecNumber>
    </recommendedName>
</protein>
<evidence type="ECO:0000256" key="14">
    <source>
        <dbReference type="RuleBase" id="RU004142"/>
    </source>
</evidence>
<dbReference type="OrthoDB" id="6880011at2759"/>
<dbReference type="NCBIfam" id="NF008422">
    <property type="entry name" value="PRK11249.1"/>
    <property type="match status" value="1"/>
</dbReference>
<dbReference type="GO" id="GO:0020037">
    <property type="term" value="F:heme binding"/>
    <property type="evidence" value="ECO:0007669"/>
    <property type="project" value="UniProtKB-UniRule"/>
</dbReference>
<feature type="chain" id="PRO_5010735338" description="Catalase" evidence="15">
    <location>
        <begin position="20"/>
        <end position="746"/>
    </location>
</feature>
<dbReference type="Pfam" id="PF18011">
    <property type="entry name" value="Catalase_C"/>
    <property type="match status" value="1"/>
</dbReference>
<dbReference type="InterPro" id="IPR043156">
    <property type="entry name" value="Catalase_clade2_helical"/>
</dbReference>
<evidence type="ECO:0000256" key="5">
    <source>
        <dbReference type="ARBA" id="ARBA00022617"/>
    </source>
</evidence>
<comment type="function">
    <text evidence="14">Catalyzes the degradation of hydrogen peroxide (H(2)O(2)) generated by peroxisomal oxidases to water and oxygen, thereby protecting cells from the toxic effects of hydrogen peroxide.</text>
</comment>
<evidence type="ECO:0000256" key="11">
    <source>
        <dbReference type="PIRSR" id="PIRSR038927-1"/>
    </source>
</evidence>